<evidence type="ECO:0000259" key="10">
    <source>
        <dbReference type="SMART" id="SM00093"/>
    </source>
</evidence>
<dbReference type="InterPro" id="IPR023796">
    <property type="entry name" value="Serpin_dom"/>
</dbReference>
<dbReference type="Bgee" id="ENSELUG00000008391">
    <property type="expression patterns" value="Expressed in ovary and 11 other cell types or tissues"/>
</dbReference>
<dbReference type="PANTHER" id="PTHR11461:SF50">
    <property type="entry name" value="NEUROSERPIN"/>
    <property type="match status" value="1"/>
</dbReference>
<protein>
    <recommendedName>
        <fullName evidence="10">Serpin domain-containing protein</fullName>
    </recommendedName>
</protein>
<evidence type="ECO:0000256" key="1">
    <source>
        <dbReference type="ARBA" id="ARBA00004613"/>
    </source>
</evidence>
<accession>A0A3P8ZQ87</accession>
<keyword evidence="6" id="KW-0722">Serine protease inhibitor</keyword>
<dbReference type="Gene3D" id="2.30.39.10">
    <property type="entry name" value="Alpha-1-antitrypsin, domain 1"/>
    <property type="match status" value="1"/>
</dbReference>
<dbReference type="SMART" id="SM00093">
    <property type="entry name" value="SERPIN"/>
    <property type="match status" value="1"/>
</dbReference>
<dbReference type="PROSITE" id="PS00284">
    <property type="entry name" value="SERPIN"/>
    <property type="match status" value="1"/>
</dbReference>
<organism evidence="11 12">
    <name type="scientific">Esox lucius</name>
    <name type="common">Northern pike</name>
    <dbReference type="NCBI Taxonomy" id="8010"/>
    <lineage>
        <taxon>Eukaryota</taxon>
        <taxon>Metazoa</taxon>
        <taxon>Chordata</taxon>
        <taxon>Craniata</taxon>
        <taxon>Vertebrata</taxon>
        <taxon>Euteleostomi</taxon>
        <taxon>Actinopterygii</taxon>
        <taxon>Neopterygii</taxon>
        <taxon>Teleostei</taxon>
        <taxon>Protacanthopterygii</taxon>
        <taxon>Esociformes</taxon>
        <taxon>Esocidae</taxon>
        <taxon>Esox</taxon>
    </lineage>
</organism>
<evidence type="ECO:0000256" key="7">
    <source>
        <dbReference type="ARBA" id="ARBA00023180"/>
    </source>
</evidence>
<evidence type="ECO:0000256" key="3">
    <source>
        <dbReference type="ARBA" id="ARBA00022525"/>
    </source>
</evidence>
<feature type="domain" description="Serpin" evidence="10">
    <location>
        <begin position="44"/>
        <end position="407"/>
    </location>
</feature>
<keyword evidence="5 9" id="KW-0732">Signal</keyword>
<dbReference type="GO" id="GO:0005615">
    <property type="term" value="C:extracellular space"/>
    <property type="evidence" value="ECO:0007669"/>
    <property type="project" value="InterPro"/>
</dbReference>
<evidence type="ECO:0000256" key="4">
    <source>
        <dbReference type="ARBA" id="ARBA00022690"/>
    </source>
</evidence>
<comment type="similarity">
    <text evidence="2 8">Belongs to the serpin family.</text>
</comment>
<evidence type="ECO:0000256" key="5">
    <source>
        <dbReference type="ARBA" id="ARBA00022729"/>
    </source>
</evidence>
<dbReference type="InterPro" id="IPR000215">
    <property type="entry name" value="Serpin_fam"/>
</dbReference>
<keyword evidence="12" id="KW-1185">Reference proteome</keyword>
<evidence type="ECO:0000256" key="9">
    <source>
        <dbReference type="SAM" id="SignalP"/>
    </source>
</evidence>
<evidence type="ECO:0000256" key="2">
    <source>
        <dbReference type="ARBA" id="ARBA00009500"/>
    </source>
</evidence>
<evidence type="ECO:0000313" key="12">
    <source>
        <dbReference type="Proteomes" id="UP000265140"/>
    </source>
</evidence>
<reference evidence="11" key="4">
    <citation type="submission" date="2025-09" db="UniProtKB">
        <authorList>
            <consortium name="Ensembl"/>
        </authorList>
    </citation>
    <scope>IDENTIFICATION</scope>
</reference>
<dbReference type="SUPFAM" id="SSF56574">
    <property type="entry name" value="Serpins"/>
    <property type="match status" value="1"/>
</dbReference>
<dbReference type="GO" id="GO:0004867">
    <property type="term" value="F:serine-type endopeptidase inhibitor activity"/>
    <property type="evidence" value="ECO:0007669"/>
    <property type="project" value="UniProtKB-KW"/>
</dbReference>
<dbReference type="Pfam" id="PF00079">
    <property type="entry name" value="Serpin"/>
    <property type="match status" value="1"/>
</dbReference>
<sequence>MKTVKMMHYLSLPMLILGLLSILLLGPGYRAADIPGDPTAEFSVRLYHHMQGGDENIIFSPLSVALALGMVELGARGASLTEIRQALGFSHLPKGAEFPLLHKLIGVLSEDGHHYVILLANSLFLQSGMTIKPDFLQLIRKYFQAKVEMVDFCKSSAVAAQLNGWVENHTKGKIHDLFEASSFSCQTLLTLVNAVYFRGSWKNRFRLKETRPTTFIKDNGSKVQTPMMYQMGDFNYGEFDSLSEAGVYQVLEMPYEGEDMSMLIVLPRQEVSLAALEPIIQAPLLEEWASNIQRQEVEVYLPRFKVDQKVDLTQTLKDLGIKKIFTDYADLSAMTTDGNKSLIRKAVHKAYLDVTEEGAEGAAATGLVFRRFHPVTRPTFKADHPFFFVIRNRRIGSILFMGRVMTPEVVRP</sequence>
<feature type="chain" id="PRO_5044267715" description="Serpin domain-containing protein" evidence="9">
    <location>
        <begin position="32"/>
        <end position="412"/>
    </location>
</feature>
<dbReference type="PANTHER" id="PTHR11461">
    <property type="entry name" value="SERINE PROTEASE INHIBITOR, SERPIN"/>
    <property type="match status" value="1"/>
</dbReference>
<comment type="subcellular location">
    <subcellularLocation>
        <location evidence="1">Secreted</location>
    </subcellularLocation>
</comment>
<reference evidence="11" key="3">
    <citation type="submission" date="2025-08" db="UniProtKB">
        <authorList>
            <consortium name="Ensembl"/>
        </authorList>
    </citation>
    <scope>IDENTIFICATION</scope>
</reference>
<dbReference type="InterPro" id="IPR042178">
    <property type="entry name" value="Serpin_sf_1"/>
</dbReference>
<dbReference type="AlphaFoldDB" id="A0A3P8ZQ87"/>
<proteinExistence type="inferred from homology"/>
<keyword evidence="3" id="KW-0964">Secreted</keyword>
<feature type="signal peptide" evidence="9">
    <location>
        <begin position="1"/>
        <end position="31"/>
    </location>
</feature>
<dbReference type="InterPro" id="IPR036186">
    <property type="entry name" value="Serpin_sf"/>
</dbReference>
<dbReference type="FunFam" id="3.30.497.10:FF:000005">
    <property type="entry name" value="serpin I2 isoform X1"/>
    <property type="match status" value="1"/>
</dbReference>
<evidence type="ECO:0000256" key="6">
    <source>
        <dbReference type="ARBA" id="ARBA00022900"/>
    </source>
</evidence>
<reference evidence="12" key="1">
    <citation type="journal article" date="2014" name="PLoS ONE">
        <title>The genome and linkage map of the northern pike (Esox lucius): conserved synteny revealed between the salmonid sister group and the Neoteleostei.</title>
        <authorList>
            <person name="Rondeau E.B."/>
            <person name="Minkley D.R."/>
            <person name="Leong J.S."/>
            <person name="Messmer A.M."/>
            <person name="Jantzen J.R."/>
            <person name="von Schalburg K.R."/>
            <person name="Lemon C."/>
            <person name="Bird N.H."/>
            <person name="Koop B.F."/>
        </authorList>
    </citation>
    <scope>NUCLEOTIDE SEQUENCE</scope>
</reference>
<gene>
    <name evidence="11" type="primary">SERPINI1</name>
</gene>
<keyword evidence="7" id="KW-0325">Glycoprotein</keyword>
<evidence type="ECO:0000256" key="8">
    <source>
        <dbReference type="RuleBase" id="RU000411"/>
    </source>
</evidence>
<dbReference type="Proteomes" id="UP000265140">
    <property type="component" value="Chromosome 1"/>
</dbReference>
<dbReference type="InterPro" id="IPR023795">
    <property type="entry name" value="Serpin_CS"/>
</dbReference>
<dbReference type="Ensembl" id="ENSELUT00000007131.3">
    <property type="protein sequence ID" value="ENSELUP00000030921.3"/>
    <property type="gene ID" value="ENSELUG00000042546.1"/>
</dbReference>
<dbReference type="GeneTree" id="ENSGT00940000158168"/>
<dbReference type="InterPro" id="IPR042185">
    <property type="entry name" value="Serpin_sf_2"/>
</dbReference>
<name>A0A3P8ZQ87_ESOLU</name>
<reference evidence="11" key="2">
    <citation type="submission" date="2020-02" db="EMBL/GenBank/DDBJ databases">
        <title>Esox lucius (northern pike) genome, fEsoLuc1, primary haplotype.</title>
        <authorList>
            <person name="Myers G."/>
            <person name="Karagic N."/>
            <person name="Meyer A."/>
            <person name="Pippel M."/>
            <person name="Reichard M."/>
            <person name="Winkler S."/>
            <person name="Tracey A."/>
            <person name="Sims Y."/>
            <person name="Howe K."/>
            <person name="Rhie A."/>
            <person name="Formenti G."/>
            <person name="Durbin R."/>
            <person name="Fedrigo O."/>
            <person name="Jarvis E.D."/>
        </authorList>
    </citation>
    <scope>NUCLEOTIDE SEQUENCE [LARGE SCALE GENOMIC DNA]</scope>
</reference>
<dbReference type="Gene3D" id="3.30.497.10">
    <property type="entry name" value="Antithrombin, subunit I, domain 2"/>
    <property type="match status" value="1"/>
</dbReference>
<keyword evidence="4" id="KW-0646">Protease inhibitor</keyword>
<evidence type="ECO:0000313" key="11">
    <source>
        <dbReference type="Ensembl" id="ENSELUP00000030921.3"/>
    </source>
</evidence>